<name>A0A0J6YHR8_COCIT</name>
<proteinExistence type="predicted"/>
<dbReference type="AlphaFoldDB" id="A0A0J6YHR8"/>
<dbReference type="EMBL" id="DS028096">
    <property type="protein sequence ID" value="KMP06614.1"/>
    <property type="molecule type" value="Genomic_DNA"/>
</dbReference>
<gene>
    <name evidence="1" type="ORF">CIRG_06295</name>
</gene>
<sequence>MTEEGKPIASLCSVEIVGTGKTIAGNRQIAEKASLKLDGCRISNFSKDIESREKTSDIAGGGRDIRMIASRSSRLCRTVVPRRCYCCKAVVCPWTFLATPYLVRDGFETRSGFLIRIGEFGVASKEFARI</sequence>
<evidence type="ECO:0000313" key="2">
    <source>
        <dbReference type="Proteomes" id="UP000054565"/>
    </source>
</evidence>
<organism evidence="1 2">
    <name type="scientific">Coccidioides immitis RMSCC 2394</name>
    <dbReference type="NCBI Taxonomy" id="404692"/>
    <lineage>
        <taxon>Eukaryota</taxon>
        <taxon>Fungi</taxon>
        <taxon>Dikarya</taxon>
        <taxon>Ascomycota</taxon>
        <taxon>Pezizomycotina</taxon>
        <taxon>Eurotiomycetes</taxon>
        <taxon>Eurotiomycetidae</taxon>
        <taxon>Onygenales</taxon>
        <taxon>Onygenaceae</taxon>
        <taxon>Coccidioides</taxon>
    </lineage>
</organism>
<evidence type="ECO:0000313" key="1">
    <source>
        <dbReference type="EMBL" id="KMP06614.1"/>
    </source>
</evidence>
<accession>A0A0J6YHR8</accession>
<dbReference type="Proteomes" id="UP000054565">
    <property type="component" value="Unassembled WGS sequence"/>
</dbReference>
<protein>
    <submittedName>
        <fullName evidence="1">Uncharacterized protein</fullName>
    </submittedName>
</protein>
<reference evidence="2" key="1">
    <citation type="journal article" date="2010" name="Genome Res.">
        <title>Population genomic sequencing of Coccidioides fungi reveals recent hybridization and transposon control.</title>
        <authorList>
            <person name="Neafsey D.E."/>
            <person name="Barker B.M."/>
            <person name="Sharpton T.J."/>
            <person name="Stajich J.E."/>
            <person name="Park D.J."/>
            <person name="Whiston E."/>
            <person name="Hung C.-Y."/>
            <person name="McMahan C."/>
            <person name="White J."/>
            <person name="Sykes S."/>
            <person name="Heiman D."/>
            <person name="Young S."/>
            <person name="Zeng Q."/>
            <person name="Abouelleil A."/>
            <person name="Aftuck L."/>
            <person name="Bessette D."/>
            <person name="Brown A."/>
            <person name="FitzGerald M."/>
            <person name="Lui A."/>
            <person name="Macdonald J.P."/>
            <person name="Priest M."/>
            <person name="Orbach M.J."/>
            <person name="Galgiani J.N."/>
            <person name="Kirkland T.N."/>
            <person name="Cole G.T."/>
            <person name="Birren B.W."/>
            <person name="Henn M.R."/>
            <person name="Taylor J.W."/>
            <person name="Rounsley S.D."/>
        </authorList>
    </citation>
    <scope>NUCLEOTIDE SEQUENCE [LARGE SCALE GENOMIC DNA]</scope>
    <source>
        <strain evidence="2">RMSCC 2394</strain>
    </source>
</reference>